<evidence type="ECO:0000259" key="1">
    <source>
        <dbReference type="Pfam" id="PF23343"/>
    </source>
</evidence>
<reference evidence="2" key="1">
    <citation type="submission" date="2016-05" db="EMBL/GenBank/DDBJ databases">
        <title>Viral Hybridization Blurs Taxonomic Lines in a Wastewater Treatment Plant.</title>
        <authorList>
            <person name="Pearson V.M.M."/>
            <person name="Caudle S.B."/>
            <person name="Rokyta D.R."/>
        </authorList>
    </citation>
    <scope>NUCLEOTIDE SEQUENCE</scope>
    <source>
        <strain evidence="2">Wastewater_Microviridae_FL4</strain>
    </source>
</reference>
<accession>A0A1D8MK60</accession>
<dbReference type="Pfam" id="PF23343">
    <property type="entry name" value="REP_ORF2-G2P"/>
    <property type="match status" value="1"/>
</dbReference>
<feature type="domain" description="Replication-associated protein ORF2/G2P" evidence="1">
    <location>
        <begin position="10"/>
        <end position="124"/>
    </location>
</feature>
<dbReference type="InterPro" id="IPR056906">
    <property type="entry name" value="ORF2/G2P_dom"/>
</dbReference>
<proteinExistence type="predicted"/>
<protein>
    <submittedName>
        <fullName evidence="2">Putative replication protein VP4</fullName>
    </submittedName>
</protein>
<evidence type="ECO:0000313" key="2">
    <source>
        <dbReference type="EMBL" id="AOV86340.1"/>
    </source>
</evidence>
<organism evidence="2">
    <name type="scientific">uncultured virus</name>
    <dbReference type="NCBI Taxonomy" id="340016"/>
    <lineage>
        <taxon>Viruses</taxon>
        <taxon>environmental samples</taxon>
    </lineage>
</organism>
<dbReference type="EMBL" id="KX259458">
    <property type="protein sequence ID" value="AOV86340.1"/>
    <property type="molecule type" value="Genomic_DNA"/>
</dbReference>
<sequence>MLEAAQYVDNTFVTLTYDDEHLPTNQSVSPQALSSFVKRHRASGYKFRYFGVGEYGENTMRPHYHLAMFGHSNCLRGITRVSRSQPVCCPVCESIKKSWGQGQIMLGTLEPQSMAYVAGYVVKKMTRDDDPRLEGRLPEFARMSLRPGIGLGMMHELASTLLEHKLDEKMIDVPLALQHGNKKFPLGRYLRRKLRTFVGRSPDCPPAVLDNMVEELRPMREAAFMASEKFSQKILEKSLGKRIQIEARQNRFGKKGSI</sequence>
<name>A0A1D8MK60_9VIRU</name>